<keyword evidence="4" id="KW-0732">Signal</keyword>
<evidence type="ECO:0000256" key="4">
    <source>
        <dbReference type="RuleBase" id="RU363099"/>
    </source>
</evidence>
<dbReference type="OrthoDB" id="1864232at2759"/>
<organism evidence="5 6">
    <name type="scientific">Punica granatum</name>
    <name type="common">Pomegranate</name>
    <dbReference type="NCBI Taxonomy" id="22663"/>
    <lineage>
        <taxon>Eukaryota</taxon>
        <taxon>Viridiplantae</taxon>
        <taxon>Streptophyta</taxon>
        <taxon>Embryophyta</taxon>
        <taxon>Tracheophyta</taxon>
        <taxon>Spermatophyta</taxon>
        <taxon>Magnoliopsida</taxon>
        <taxon>eudicotyledons</taxon>
        <taxon>Gunneridae</taxon>
        <taxon>Pentapetalae</taxon>
        <taxon>rosids</taxon>
        <taxon>malvids</taxon>
        <taxon>Myrtales</taxon>
        <taxon>Lythraceae</taxon>
        <taxon>Punica</taxon>
    </lineage>
</organism>
<comment type="subunit">
    <text evidence="2 4">Homodimer.</text>
</comment>
<gene>
    <name evidence="8" type="primary">LOC116197301</name>
    <name evidence="5" type="ORF">CDL15_Pgr019662</name>
</gene>
<name>A0A218X7M3_PUNGR</name>
<comment type="similarity">
    <text evidence="1 4">Belongs to the plant dirigent protein family.</text>
</comment>
<sequence>MDKLAVLALIVFAAVTALPFVRCTADDPEKVVEWFRALPSAKEKTTQLHFYFHDTVSGKNPTVVTIARAPSTDKSPTMFGLLNMMDDPLTVGPDPNSEPIGRAQGIYGSAGQDSAGLLMTLNFVFTGKEYNGSTLSVLGRNPVFETYREMPITGGTGVFRLARGIATAKTYVFNTTSGDAIVEYNVIVLHY</sequence>
<evidence type="ECO:0000313" key="5">
    <source>
        <dbReference type="EMBL" id="OWM80382.1"/>
    </source>
</evidence>
<dbReference type="Gene3D" id="2.40.480.10">
    <property type="entry name" value="Allene oxide cyclase-like"/>
    <property type="match status" value="1"/>
</dbReference>
<dbReference type="EMBL" id="MTKT01002229">
    <property type="protein sequence ID" value="OWM80382.1"/>
    <property type="molecule type" value="Genomic_DNA"/>
</dbReference>
<evidence type="ECO:0000256" key="3">
    <source>
        <dbReference type="ARBA" id="ARBA00022525"/>
    </source>
</evidence>
<dbReference type="GeneID" id="116197301"/>
<dbReference type="InterPro" id="IPR044859">
    <property type="entry name" value="Allene_oxi_cyc_Dirigent"/>
</dbReference>
<feature type="chain" id="PRO_5044514707" description="Dirigent protein" evidence="4">
    <location>
        <begin position="18"/>
        <end position="191"/>
    </location>
</feature>
<accession>A0A218X7M3</accession>
<reference evidence="5" key="2">
    <citation type="submission" date="2017-06" db="EMBL/GenBank/DDBJ databases">
        <title>The pomegranate genome and the genomics of punicalagin biosynthesis.</title>
        <authorList>
            <person name="Xu C."/>
        </authorList>
    </citation>
    <scope>NUCLEOTIDE SEQUENCE [LARGE SCALE GENOMIC DNA]</scope>
    <source>
        <tissue evidence="5">Fresh leaf</tissue>
    </source>
</reference>
<evidence type="ECO:0000256" key="2">
    <source>
        <dbReference type="ARBA" id="ARBA00011738"/>
    </source>
</evidence>
<dbReference type="InterPro" id="IPR004265">
    <property type="entry name" value="Dirigent"/>
</dbReference>
<feature type="signal peptide" evidence="4">
    <location>
        <begin position="1"/>
        <end position="17"/>
    </location>
</feature>
<dbReference type="PANTHER" id="PTHR21495">
    <property type="entry name" value="NUCLEOPORIN-RELATED"/>
    <property type="match status" value="1"/>
</dbReference>
<dbReference type="Proteomes" id="UP000197138">
    <property type="component" value="Unassembled WGS sequence"/>
</dbReference>
<evidence type="ECO:0000256" key="1">
    <source>
        <dbReference type="ARBA" id="ARBA00010746"/>
    </source>
</evidence>
<reference evidence="7" key="3">
    <citation type="journal article" date="2020" name="Plant Biotechnol. J.">
        <title>The pomegranate (Punica granatum L.) draft genome dissects genetic divergence between soft- and hard-seeded cultivars.</title>
        <authorList>
            <person name="Luo X."/>
            <person name="Li H."/>
            <person name="Wu Z."/>
            <person name="Yao W."/>
            <person name="Zhao P."/>
            <person name="Cao D."/>
            <person name="Yu H."/>
            <person name="Li K."/>
            <person name="Poudel K."/>
            <person name="Zhao D."/>
            <person name="Zhang F."/>
            <person name="Xia X."/>
            <person name="Chen L."/>
            <person name="Wang Q."/>
            <person name="Jing D."/>
            <person name="Cao S."/>
        </authorList>
    </citation>
    <scope>NUCLEOTIDE SEQUENCE [LARGE SCALE GENOMIC DNA]</scope>
</reference>
<dbReference type="AlphaFoldDB" id="A0A218X7M3"/>
<comment type="subcellular location">
    <subcellularLocation>
        <location evidence="4">Secreted</location>
        <location evidence="4">Extracellular space</location>
        <location evidence="4">Apoplast</location>
    </subcellularLocation>
</comment>
<keyword evidence="7" id="KW-1185">Reference proteome</keyword>
<dbReference type="GO" id="GO:0048046">
    <property type="term" value="C:apoplast"/>
    <property type="evidence" value="ECO:0007669"/>
    <property type="project" value="UniProtKB-SubCell"/>
</dbReference>
<dbReference type="GO" id="GO:0009699">
    <property type="term" value="P:phenylpropanoid biosynthetic process"/>
    <property type="evidence" value="ECO:0007669"/>
    <property type="project" value="UniProtKB-ARBA"/>
</dbReference>
<dbReference type="RefSeq" id="XP_031383257.1">
    <property type="nucleotide sequence ID" value="XM_031527397.1"/>
</dbReference>
<keyword evidence="3 4" id="KW-0964">Secreted</keyword>
<proteinExistence type="inferred from homology"/>
<protein>
    <recommendedName>
        <fullName evidence="4">Dirigent protein</fullName>
    </recommendedName>
</protein>
<comment type="function">
    <text evidence="4">Dirigent proteins impart stereoselectivity on the phenoxy radical-coupling reaction, yielding optically active lignans from two molecules of coniferyl alcohol in the biosynthesis of lignans, flavonolignans, and alkaloids and thus plays a central role in plant secondary metabolism.</text>
</comment>
<dbReference type="Pfam" id="PF03018">
    <property type="entry name" value="Dirigent"/>
    <property type="match status" value="1"/>
</dbReference>
<evidence type="ECO:0000313" key="7">
    <source>
        <dbReference type="Proteomes" id="UP000515151"/>
    </source>
</evidence>
<evidence type="ECO:0000313" key="8">
    <source>
        <dbReference type="RefSeq" id="XP_031383257.1"/>
    </source>
</evidence>
<reference evidence="6" key="1">
    <citation type="journal article" date="2017" name="Plant J.">
        <title>The pomegranate (Punica granatum L.) genome and the genomics of punicalagin biosynthesis.</title>
        <authorList>
            <person name="Qin G."/>
            <person name="Xu C."/>
            <person name="Ming R."/>
            <person name="Tang H."/>
            <person name="Guyot R."/>
            <person name="Kramer E.M."/>
            <person name="Hu Y."/>
            <person name="Yi X."/>
            <person name="Qi Y."/>
            <person name="Xu X."/>
            <person name="Gao Z."/>
            <person name="Pan H."/>
            <person name="Jian J."/>
            <person name="Tian Y."/>
            <person name="Yue Z."/>
            <person name="Xu Y."/>
        </authorList>
    </citation>
    <scope>NUCLEOTIDE SEQUENCE [LARGE SCALE GENOMIC DNA]</scope>
    <source>
        <strain evidence="6">cv. Dabenzi</strain>
    </source>
</reference>
<keyword evidence="4" id="KW-0052">Apoplast</keyword>
<reference evidence="8" key="4">
    <citation type="submission" date="2025-04" db="UniProtKB">
        <authorList>
            <consortium name="RefSeq"/>
        </authorList>
    </citation>
    <scope>IDENTIFICATION</scope>
    <source>
        <tissue evidence="8">Leaf</tissue>
    </source>
</reference>
<evidence type="ECO:0000313" key="6">
    <source>
        <dbReference type="Proteomes" id="UP000197138"/>
    </source>
</evidence>
<dbReference type="Proteomes" id="UP000515151">
    <property type="component" value="Chromosome 2"/>
</dbReference>